<protein>
    <submittedName>
        <fullName evidence="1">Uncharacterized protein</fullName>
    </submittedName>
</protein>
<reference evidence="1" key="1">
    <citation type="submission" date="2017-06" db="EMBL/GenBank/DDBJ databases">
        <title>The pomegranate genome and the genomics of punicalagin biosynthesis.</title>
        <authorList>
            <person name="Xu C."/>
        </authorList>
    </citation>
    <scope>NUCLEOTIDE SEQUENCE [LARGE SCALE GENOMIC DNA]</scope>
    <source>
        <tissue evidence="1">Fresh leaf</tissue>
    </source>
</reference>
<dbReference type="EMBL" id="MTKT01004293">
    <property type="protein sequence ID" value="OWM71852.1"/>
    <property type="molecule type" value="Genomic_DNA"/>
</dbReference>
<gene>
    <name evidence="1" type="ORF">CDL15_Pgr017735</name>
</gene>
<accession>A0A218WIK9</accession>
<proteinExistence type="predicted"/>
<sequence length="169" mass="19486">MERLQQHLEQYQACCANNDNEDGNPFHRDRVSKLSDNSFTRQVNRQNQDLPMRSFSFTPAYHVEDISYDEANPVFNIYPDKDQEEVPEFVIDEEGKPTFVVNISILNDIGGDKLLHYCAQIEDILDEEIFNAKKDAWMLKVPISEVIQLPKLVKVFSTPFRSTSSKGAK</sequence>
<organism evidence="1">
    <name type="scientific">Punica granatum</name>
    <name type="common">Pomegranate</name>
    <dbReference type="NCBI Taxonomy" id="22663"/>
    <lineage>
        <taxon>Eukaryota</taxon>
        <taxon>Viridiplantae</taxon>
        <taxon>Streptophyta</taxon>
        <taxon>Embryophyta</taxon>
        <taxon>Tracheophyta</taxon>
        <taxon>Spermatophyta</taxon>
        <taxon>Magnoliopsida</taxon>
        <taxon>eudicotyledons</taxon>
        <taxon>Gunneridae</taxon>
        <taxon>Pentapetalae</taxon>
        <taxon>rosids</taxon>
        <taxon>malvids</taxon>
        <taxon>Myrtales</taxon>
        <taxon>Lythraceae</taxon>
        <taxon>Punica</taxon>
    </lineage>
</organism>
<dbReference type="Proteomes" id="UP000197138">
    <property type="component" value="Unassembled WGS sequence"/>
</dbReference>
<dbReference type="AlphaFoldDB" id="A0A218WIK9"/>
<comment type="caution">
    <text evidence="1">The sequence shown here is derived from an EMBL/GenBank/DDBJ whole genome shotgun (WGS) entry which is preliminary data.</text>
</comment>
<name>A0A218WIK9_PUNGR</name>
<evidence type="ECO:0000313" key="1">
    <source>
        <dbReference type="EMBL" id="OWM71852.1"/>
    </source>
</evidence>